<organism evidence="2 3">
    <name type="scientific">Rhodococcus ruber</name>
    <dbReference type="NCBI Taxonomy" id="1830"/>
    <lineage>
        <taxon>Bacteria</taxon>
        <taxon>Bacillati</taxon>
        <taxon>Actinomycetota</taxon>
        <taxon>Actinomycetes</taxon>
        <taxon>Mycobacteriales</taxon>
        <taxon>Nocardiaceae</taxon>
        <taxon>Rhodococcus</taxon>
    </lineage>
</organism>
<dbReference type="Proteomes" id="UP000042997">
    <property type="component" value="Unassembled WGS sequence"/>
</dbReference>
<sequence>MTAPETVADEKSVAVVREFLDAMVAEDMERATALLDPDIAWHNTSLPTVRGLPRVRRILEGLRRPSLGFDVVVHHIAATGNVVLTERTDVMRVGPVSVRFWVCGTFELRDGKITVWDDHYNVGTLVGATGAGVLRAVLRRS</sequence>
<dbReference type="AlphaFoldDB" id="A0A098BRN8"/>
<evidence type="ECO:0000313" key="3">
    <source>
        <dbReference type="Proteomes" id="UP000042997"/>
    </source>
</evidence>
<evidence type="ECO:0000313" key="2">
    <source>
        <dbReference type="EMBL" id="CDZ91398.1"/>
    </source>
</evidence>
<protein>
    <submittedName>
        <fullName evidence="2">Epoxide hydrolase EphG</fullName>
        <ecNumber evidence="2">3.3.2.10</ecNumber>
        <ecNumber evidence="2">3.3.2.11</ecNumber>
    </submittedName>
</protein>
<gene>
    <name evidence="2" type="primary">ephG</name>
    <name evidence="2" type="ORF">RHRU231_820168</name>
</gene>
<feature type="domain" description="Limonene-1,2-epoxide hydrolase" evidence="1">
    <location>
        <begin position="12"/>
        <end position="128"/>
    </location>
</feature>
<dbReference type="RefSeq" id="WP_010592876.1">
    <property type="nucleotide sequence ID" value="NZ_CP023714.1"/>
</dbReference>
<dbReference type="SUPFAM" id="SSF54427">
    <property type="entry name" value="NTF2-like"/>
    <property type="match status" value="1"/>
</dbReference>
<dbReference type="Gene3D" id="3.10.450.50">
    <property type="match status" value="1"/>
</dbReference>
<dbReference type="GO" id="GO:0004301">
    <property type="term" value="F:epoxide hydrolase activity"/>
    <property type="evidence" value="ECO:0007669"/>
    <property type="project" value="UniProtKB-EC"/>
</dbReference>
<dbReference type="EC" id="3.3.2.10" evidence="2"/>
<dbReference type="KEGG" id="rrz:CS378_22770"/>
<dbReference type="GeneID" id="66834779"/>
<name>A0A098BRN8_9NOCA</name>
<dbReference type="InterPro" id="IPR013100">
    <property type="entry name" value="LEH"/>
</dbReference>
<dbReference type="InterPro" id="IPR032710">
    <property type="entry name" value="NTF2-like_dom_sf"/>
</dbReference>
<keyword evidence="2" id="KW-0378">Hydrolase</keyword>
<dbReference type="GO" id="GO:0033963">
    <property type="term" value="F:cholesterol-5,6-oxide hydrolase activity"/>
    <property type="evidence" value="ECO:0007669"/>
    <property type="project" value="UniProtKB-EC"/>
</dbReference>
<dbReference type="EC" id="3.3.2.11" evidence="2"/>
<accession>A0A098BRN8</accession>
<proteinExistence type="predicted"/>
<dbReference type="Pfam" id="PF07858">
    <property type="entry name" value="LEH"/>
    <property type="match status" value="1"/>
</dbReference>
<evidence type="ECO:0000259" key="1">
    <source>
        <dbReference type="Pfam" id="PF07858"/>
    </source>
</evidence>
<reference evidence="2 3" key="1">
    <citation type="journal article" date="2014" name="Genome Announc.">
        <title>Draft Genome Sequence of Propane- and Butane-Oxidizing Actinobacterium Rhodococcus ruber IEGM 231.</title>
        <authorList>
            <person name="Ivshina I.B."/>
            <person name="Kuyukina M.S."/>
            <person name="Krivoruchko A.V."/>
            <person name="Barbe V."/>
            <person name="Fischer C."/>
        </authorList>
    </citation>
    <scope>NUCLEOTIDE SEQUENCE [LARGE SCALE GENOMIC DNA]</scope>
</reference>
<dbReference type="OrthoDB" id="4762083at2"/>
<dbReference type="eggNOG" id="COG4308">
    <property type="taxonomic scope" value="Bacteria"/>
</dbReference>
<dbReference type="EMBL" id="CCSD01000097">
    <property type="protein sequence ID" value="CDZ91398.1"/>
    <property type="molecule type" value="Genomic_DNA"/>
</dbReference>